<feature type="region of interest" description="Disordered" evidence="2">
    <location>
        <begin position="681"/>
        <end position="719"/>
    </location>
</feature>
<protein>
    <recommendedName>
        <fullName evidence="3">BZIP domain-containing protein</fullName>
    </recommendedName>
</protein>
<dbReference type="OrthoDB" id="3555317at2759"/>
<dbReference type="Gene3D" id="1.20.5.170">
    <property type="match status" value="1"/>
</dbReference>
<organism evidence="4 5">
    <name type="scientific">Hirsutella minnesotensis 3608</name>
    <dbReference type="NCBI Taxonomy" id="1043627"/>
    <lineage>
        <taxon>Eukaryota</taxon>
        <taxon>Fungi</taxon>
        <taxon>Dikarya</taxon>
        <taxon>Ascomycota</taxon>
        <taxon>Pezizomycotina</taxon>
        <taxon>Sordariomycetes</taxon>
        <taxon>Hypocreomycetidae</taxon>
        <taxon>Hypocreales</taxon>
        <taxon>Ophiocordycipitaceae</taxon>
        <taxon>Hirsutella</taxon>
    </lineage>
</organism>
<dbReference type="PANTHER" id="PTHR40618">
    <property type="entry name" value="B-ZIP TRANSCRIPTION FACTOR (EUROFUNG)-RELATED"/>
    <property type="match status" value="1"/>
</dbReference>
<evidence type="ECO:0000313" key="4">
    <source>
        <dbReference type="EMBL" id="KJZ73761.1"/>
    </source>
</evidence>
<dbReference type="PROSITE" id="PS50217">
    <property type="entry name" value="BZIP"/>
    <property type="match status" value="1"/>
</dbReference>
<dbReference type="EMBL" id="KQ030532">
    <property type="protein sequence ID" value="KJZ73761.1"/>
    <property type="molecule type" value="Genomic_DNA"/>
</dbReference>
<feature type="region of interest" description="Disordered" evidence="2">
    <location>
        <begin position="588"/>
        <end position="624"/>
    </location>
</feature>
<feature type="compositionally biased region" description="Low complexity" evidence="2">
    <location>
        <begin position="179"/>
        <end position="204"/>
    </location>
</feature>
<evidence type="ECO:0000313" key="5">
    <source>
        <dbReference type="Proteomes" id="UP000054481"/>
    </source>
</evidence>
<keyword evidence="5" id="KW-1185">Reference proteome</keyword>
<name>A0A0F7ZIJ3_9HYPO</name>
<gene>
    <name evidence="4" type="ORF">HIM_06879</name>
</gene>
<feature type="compositionally biased region" description="Polar residues" evidence="2">
    <location>
        <begin position="683"/>
        <end position="697"/>
    </location>
</feature>
<dbReference type="Pfam" id="PF00170">
    <property type="entry name" value="bZIP_1"/>
    <property type="match status" value="1"/>
</dbReference>
<feature type="compositionally biased region" description="Polar residues" evidence="2">
    <location>
        <begin position="160"/>
        <end position="171"/>
    </location>
</feature>
<dbReference type="PANTHER" id="PTHR40618:SF1">
    <property type="entry name" value="B-ZIP TRANSCRIPTION FACTOR (EUROFUNG)"/>
    <property type="match status" value="1"/>
</dbReference>
<keyword evidence="1" id="KW-0175">Coiled coil</keyword>
<dbReference type="Proteomes" id="UP000054481">
    <property type="component" value="Unassembled WGS sequence"/>
</dbReference>
<feature type="domain" description="BZIP" evidence="3">
    <location>
        <begin position="295"/>
        <end position="339"/>
    </location>
</feature>
<reference evidence="4 5" key="1">
    <citation type="journal article" date="2014" name="Genome Biol. Evol.">
        <title>Comparative genomics and transcriptomics analyses reveal divergent lifestyle features of nematode endoparasitic fungus Hirsutella minnesotensis.</title>
        <authorList>
            <person name="Lai Y."/>
            <person name="Liu K."/>
            <person name="Zhang X."/>
            <person name="Zhang X."/>
            <person name="Li K."/>
            <person name="Wang N."/>
            <person name="Shu C."/>
            <person name="Wu Y."/>
            <person name="Wang C."/>
            <person name="Bushley K.E."/>
            <person name="Xiang M."/>
            <person name="Liu X."/>
        </authorList>
    </citation>
    <scope>NUCLEOTIDE SEQUENCE [LARGE SCALE GENOMIC DNA]</scope>
    <source>
        <strain evidence="4 5">3608</strain>
    </source>
</reference>
<feature type="compositionally biased region" description="Low complexity" evidence="2">
    <location>
        <begin position="709"/>
        <end position="719"/>
    </location>
</feature>
<feature type="compositionally biased region" description="Polar residues" evidence="2">
    <location>
        <begin position="205"/>
        <end position="226"/>
    </location>
</feature>
<dbReference type="GO" id="GO:0003700">
    <property type="term" value="F:DNA-binding transcription factor activity"/>
    <property type="evidence" value="ECO:0007669"/>
    <property type="project" value="InterPro"/>
</dbReference>
<dbReference type="SMART" id="SM00338">
    <property type="entry name" value="BRLZ"/>
    <property type="match status" value="1"/>
</dbReference>
<feature type="region of interest" description="Disordered" evidence="2">
    <location>
        <begin position="160"/>
        <end position="308"/>
    </location>
</feature>
<proteinExistence type="predicted"/>
<dbReference type="SUPFAM" id="SSF57959">
    <property type="entry name" value="Leucine zipper domain"/>
    <property type="match status" value="1"/>
</dbReference>
<dbReference type="InterPro" id="IPR046347">
    <property type="entry name" value="bZIP_sf"/>
</dbReference>
<evidence type="ECO:0000256" key="2">
    <source>
        <dbReference type="SAM" id="MobiDB-lite"/>
    </source>
</evidence>
<accession>A0A0F7ZIJ3</accession>
<feature type="coiled-coil region" evidence="1">
    <location>
        <begin position="308"/>
        <end position="335"/>
    </location>
</feature>
<feature type="region of interest" description="Disordered" evidence="2">
    <location>
        <begin position="1"/>
        <end position="44"/>
    </location>
</feature>
<feature type="compositionally biased region" description="Basic and acidic residues" evidence="2">
    <location>
        <begin position="283"/>
        <end position="308"/>
    </location>
</feature>
<evidence type="ECO:0000256" key="1">
    <source>
        <dbReference type="SAM" id="Coils"/>
    </source>
</evidence>
<dbReference type="AlphaFoldDB" id="A0A0F7ZIJ3"/>
<feature type="compositionally biased region" description="Basic and acidic residues" evidence="2">
    <location>
        <begin position="9"/>
        <end position="28"/>
    </location>
</feature>
<dbReference type="CDD" id="cd14688">
    <property type="entry name" value="bZIP_YAP"/>
    <property type="match status" value="1"/>
</dbReference>
<feature type="region of interest" description="Disordered" evidence="2">
    <location>
        <begin position="377"/>
        <end position="401"/>
    </location>
</feature>
<evidence type="ECO:0000259" key="3">
    <source>
        <dbReference type="PROSITE" id="PS50217"/>
    </source>
</evidence>
<dbReference type="InterPro" id="IPR004827">
    <property type="entry name" value="bZIP"/>
</dbReference>
<feature type="compositionally biased region" description="Polar residues" evidence="2">
    <location>
        <begin position="588"/>
        <end position="613"/>
    </location>
</feature>
<sequence length="835" mass="89874">MGKVLDTYQDAHKRGEAAVDAARSHQDSHGAASTRGAAPDAAQQTGDCEVLATFSNSLHYYQPGDSQSLSNQDLAHPTQLSGRQLRLCTFSPPHLGVKQGEYAQQSASIESFTTSNTSQRHFLQHYPEAEQRRPSFDQSVSSSATLNVTACQQQSRASLLSGNCGESSTPSADCGANEGSGPASSSRQARPSSGGSDSISFPSSQQHGQMTSSSLNITSRHGTSQGSRRDAASVHPLNSHENTENADPVCSANLSRQVKAEGGSDRAGTISTSASSRRPRGRPRLETKDITPADRRRTQVREAQRGFRQRKEQYLRSLQKKVKELESANESMTVEFGQLYDFLMSERIFDASPRAAERLQIIADKFLAASSSIAKEGWGGSSGSQSSEVDHEPYSAHTMSGNTAASSDYCGEMYGWVGPNSRSTRCSVMGDCNSTPLVSPTGPEIHFPLSLSYEIVAAPTLENSSFPFYSPIESVPPHVAGPYSGYSPGSTMTRCSSYAREAGFGRRLQRANFETALRLLSMPNPPAHQYAAVFGLCLFFEPREKILRRLKLLLYRIEQELAGEWKAAASGMSGASIFQVEGRDDMEQSVSSQSLNGQGTRDGSRQTSISGCSTGPAARRESDVLREDRLDQCIRMLHPMFQGELFDAEEVESYLGRLGISIPQSADFVEAEVNVGDIDEEATSSPWSQISGESQAKQEPFSDSRVEQSSSGLEGVGVSSAGGSWPTSGFTNGKHNAMVAAQSNSHRQAKAFALSNGINAGDPGAVGRYNSSMCNSADAGTWPCLAPWPRTKIAIDVKVLIDEMAHRSVCLGRTAGVRRRDVHRAIRLAAGLAAR</sequence>